<organism evidence="1 2">
    <name type="scientific">Vibrio phage AG74</name>
    <dbReference type="NCBI Taxonomy" id="2736261"/>
    <lineage>
        <taxon>Viruses</taxon>
        <taxon>Duplodnaviria</taxon>
        <taxon>Heunggongvirae</taxon>
        <taxon>Uroviricota</taxon>
        <taxon>Caudoviricetes</taxon>
        <taxon>Demerecviridae</taxon>
        <taxon>Ermolyevavirinae</taxon>
        <taxon>Thalassavirus</taxon>
        <taxon>Thalassavirus AG74</taxon>
    </lineage>
</organism>
<dbReference type="Pfam" id="PF09424">
    <property type="entry name" value="YqeY"/>
    <property type="match status" value="1"/>
</dbReference>
<protein>
    <submittedName>
        <fullName evidence="1">Uncharacterized protein</fullName>
    </submittedName>
</protein>
<dbReference type="InterPro" id="IPR019004">
    <property type="entry name" value="YqeY/Aim41"/>
</dbReference>
<dbReference type="EMBL" id="MT460514">
    <property type="protein sequence ID" value="QKN84957.1"/>
    <property type="molecule type" value="Genomic_DNA"/>
</dbReference>
<accession>A0A6M9Z1M5</accession>
<dbReference type="Proteomes" id="UP000509354">
    <property type="component" value="Segment"/>
</dbReference>
<keyword evidence="2" id="KW-1185">Reference proteome</keyword>
<dbReference type="InterPro" id="IPR003789">
    <property type="entry name" value="Asn/Gln_tRNA_amidoTrase-B-like"/>
</dbReference>
<reference evidence="1 2" key="1">
    <citation type="submission" date="2020-05" db="EMBL/GenBank/DDBJ databases">
        <authorList>
            <person name="Bettwy K."/>
            <person name="Griggs A."/>
            <person name="Broussard G.W."/>
        </authorList>
    </citation>
    <scope>NUCLEOTIDE SEQUENCE [LARGE SCALE GENOMIC DNA]</scope>
</reference>
<sequence>MVRIQQGVPSLSVLMRALTNGNTITKDEDMQLDEMKAKLLEVRKARNAVGKAAMQSLIADFDKQARTGKEVDGMALIKKYVANSKDNMRLEKDRGNTAGYEAYRAEVDFLETLLPKQLTHKELYDIINTGQFANIGEVMQFLRCNYQGQYDAKAASIIAKEVL</sequence>
<dbReference type="SUPFAM" id="SSF89095">
    <property type="entry name" value="GatB/YqeY motif"/>
    <property type="match status" value="1"/>
</dbReference>
<dbReference type="GO" id="GO:0016884">
    <property type="term" value="F:carbon-nitrogen ligase activity, with glutamine as amido-N-donor"/>
    <property type="evidence" value="ECO:0007669"/>
    <property type="project" value="InterPro"/>
</dbReference>
<gene>
    <name evidence="1" type="ORF">AG74_111</name>
</gene>
<evidence type="ECO:0000313" key="2">
    <source>
        <dbReference type="Proteomes" id="UP000509354"/>
    </source>
</evidence>
<evidence type="ECO:0000313" key="1">
    <source>
        <dbReference type="EMBL" id="QKN84957.1"/>
    </source>
</evidence>
<proteinExistence type="predicted"/>
<name>A0A6M9Z1M5_9CAUD</name>